<reference evidence="1" key="1">
    <citation type="submission" date="2020-09" db="EMBL/GenBank/DDBJ databases">
        <title>Genome sequence of Vibrio parahaemolyticus isolates.</title>
        <authorList>
            <person name="Hammerl J.A."/>
            <person name="Strauch E."/>
        </authorList>
    </citation>
    <scope>NUCLEOTIDE SEQUENCE</scope>
    <source>
        <strain evidence="1">17-VB00146</strain>
    </source>
</reference>
<gene>
    <name evidence="1" type="ORF">IB292_03485</name>
</gene>
<dbReference type="Proteomes" id="UP000726777">
    <property type="component" value="Unassembled WGS sequence"/>
</dbReference>
<evidence type="ECO:0000313" key="1">
    <source>
        <dbReference type="EMBL" id="MCC3804095.1"/>
    </source>
</evidence>
<sequence length="104" mass="11582">MNMNIKRRALANATEQLVNAGASVISFRADLATPVMNIEFPPVWLIAKSQVVTERKGGKRITSGVARVSGCVVRWIERAEDEPSPMADFNHYSPELIALWPKNF</sequence>
<dbReference type="EMBL" id="JACVHL010000003">
    <property type="protein sequence ID" value="MCC3804095.1"/>
    <property type="molecule type" value="Genomic_DNA"/>
</dbReference>
<proteinExistence type="predicted"/>
<protein>
    <submittedName>
        <fullName evidence="1">Uncharacterized protein</fullName>
    </submittedName>
</protein>
<comment type="caution">
    <text evidence="1">The sequence shown here is derived from an EMBL/GenBank/DDBJ whole genome shotgun (WGS) entry which is preliminary data.</text>
</comment>
<organism evidence="1 2">
    <name type="scientific">Vibrio parahaemolyticus</name>
    <dbReference type="NCBI Taxonomy" id="670"/>
    <lineage>
        <taxon>Bacteria</taxon>
        <taxon>Pseudomonadati</taxon>
        <taxon>Pseudomonadota</taxon>
        <taxon>Gammaproteobacteria</taxon>
        <taxon>Vibrionales</taxon>
        <taxon>Vibrionaceae</taxon>
        <taxon>Vibrio</taxon>
    </lineage>
</organism>
<accession>A0A9Q3UAC3</accession>
<dbReference type="RefSeq" id="WP_206627607.1">
    <property type="nucleotide sequence ID" value="NZ_CP064042.1"/>
</dbReference>
<name>A0A9Q3UAC3_VIBPH</name>
<evidence type="ECO:0000313" key="2">
    <source>
        <dbReference type="Proteomes" id="UP000726777"/>
    </source>
</evidence>
<dbReference type="AlphaFoldDB" id="A0A9Q3UAC3"/>